<dbReference type="InterPro" id="IPR001254">
    <property type="entry name" value="Trypsin_dom"/>
</dbReference>
<keyword evidence="9" id="KW-1185">Reference proteome</keyword>
<feature type="region of interest" description="Disordered" evidence="6">
    <location>
        <begin position="151"/>
        <end position="250"/>
    </location>
</feature>
<feature type="region of interest" description="Disordered" evidence="6">
    <location>
        <begin position="45"/>
        <end position="98"/>
    </location>
</feature>
<dbReference type="FunFam" id="2.40.10.10:FF:000006">
    <property type="entry name" value="Serine proteinase stubble"/>
    <property type="match status" value="1"/>
</dbReference>
<dbReference type="GO" id="GO:0006508">
    <property type="term" value="P:proteolysis"/>
    <property type="evidence" value="ECO:0007669"/>
    <property type="project" value="UniProtKB-KW"/>
</dbReference>
<feature type="compositionally biased region" description="Low complexity" evidence="6">
    <location>
        <begin position="45"/>
        <end position="61"/>
    </location>
</feature>
<dbReference type="CDD" id="cd00190">
    <property type="entry name" value="Tryp_SPc"/>
    <property type="match status" value="1"/>
</dbReference>
<feature type="compositionally biased region" description="Low complexity" evidence="6">
    <location>
        <begin position="151"/>
        <end position="163"/>
    </location>
</feature>
<dbReference type="SUPFAM" id="SSF50494">
    <property type="entry name" value="Trypsin-like serine proteases"/>
    <property type="match status" value="1"/>
</dbReference>
<keyword evidence="3 5" id="KW-0720">Serine protease</keyword>
<evidence type="ECO:0000256" key="6">
    <source>
        <dbReference type="SAM" id="MobiDB-lite"/>
    </source>
</evidence>
<evidence type="ECO:0000256" key="3">
    <source>
        <dbReference type="ARBA" id="ARBA00022825"/>
    </source>
</evidence>
<keyword evidence="2 5" id="KW-0378">Hydrolase</keyword>
<dbReference type="Pfam" id="PF00089">
    <property type="entry name" value="Trypsin"/>
    <property type="match status" value="1"/>
</dbReference>
<evidence type="ECO:0000256" key="4">
    <source>
        <dbReference type="ARBA" id="ARBA00023157"/>
    </source>
</evidence>
<dbReference type="Proteomes" id="UP001321473">
    <property type="component" value="Unassembled WGS sequence"/>
</dbReference>
<organism evidence="8 9">
    <name type="scientific">Amblyomma americanum</name>
    <name type="common">Lone star tick</name>
    <dbReference type="NCBI Taxonomy" id="6943"/>
    <lineage>
        <taxon>Eukaryota</taxon>
        <taxon>Metazoa</taxon>
        <taxon>Ecdysozoa</taxon>
        <taxon>Arthropoda</taxon>
        <taxon>Chelicerata</taxon>
        <taxon>Arachnida</taxon>
        <taxon>Acari</taxon>
        <taxon>Parasitiformes</taxon>
        <taxon>Ixodida</taxon>
        <taxon>Ixodoidea</taxon>
        <taxon>Ixodidae</taxon>
        <taxon>Amblyomminae</taxon>
        <taxon>Amblyomma</taxon>
    </lineage>
</organism>
<dbReference type="InterPro" id="IPR018114">
    <property type="entry name" value="TRYPSIN_HIS"/>
</dbReference>
<accession>A0AAQ4DWD5</accession>
<feature type="compositionally biased region" description="Pro residues" evidence="6">
    <location>
        <begin position="231"/>
        <end position="241"/>
    </location>
</feature>
<dbReference type="InterPro" id="IPR033116">
    <property type="entry name" value="TRYPSIN_SER"/>
</dbReference>
<dbReference type="PROSITE" id="PS00135">
    <property type="entry name" value="TRYPSIN_SER"/>
    <property type="match status" value="1"/>
</dbReference>
<gene>
    <name evidence="8" type="ORF">V5799_006448</name>
</gene>
<evidence type="ECO:0000256" key="2">
    <source>
        <dbReference type="ARBA" id="ARBA00022801"/>
    </source>
</evidence>
<dbReference type="InterPro" id="IPR043504">
    <property type="entry name" value="Peptidase_S1_PA_chymotrypsin"/>
</dbReference>
<dbReference type="PANTHER" id="PTHR24252">
    <property type="entry name" value="ACROSIN-RELATED"/>
    <property type="match status" value="1"/>
</dbReference>
<evidence type="ECO:0000313" key="8">
    <source>
        <dbReference type="EMBL" id="KAK8766775.1"/>
    </source>
</evidence>
<feature type="compositionally biased region" description="Low complexity" evidence="6">
    <location>
        <begin position="184"/>
        <end position="204"/>
    </location>
</feature>
<evidence type="ECO:0000313" key="9">
    <source>
        <dbReference type="Proteomes" id="UP001321473"/>
    </source>
</evidence>
<dbReference type="PANTHER" id="PTHR24252:SF7">
    <property type="entry name" value="HYALIN"/>
    <property type="match status" value="1"/>
</dbReference>
<protein>
    <recommendedName>
        <fullName evidence="7">Peptidase S1 domain-containing protein</fullName>
    </recommendedName>
</protein>
<dbReference type="InterPro" id="IPR009003">
    <property type="entry name" value="Peptidase_S1_PA"/>
</dbReference>
<name>A0AAQ4DWD5_AMBAM</name>
<dbReference type="SMART" id="SM00020">
    <property type="entry name" value="Tryp_SPc"/>
    <property type="match status" value="1"/>
</dbReference>
<dbReference type="PROSITE" id="PS50240">
    <property type="entry name" value="TRYPSIN_DOM"/>
    <property type="match status" value="1"/>
</dbReference>
<sequence length="537" mass="58936">MEYTLEFDAEDRPTVTEHVYGVTTGHPSFGEVSDVTVSHVGSTVVSSSTEPFSTPTPSTPTKKLKTRSPITTQTKPWPYTAVSKPIPSKQRPPQSPTTISNYIHHLTYPSKQTLWPSTVFKLPLRTKMTMKPAQSNTLSWDSSTTPAITYQTQSTSTTLQTTSKFPERTKKPTTTASRPLPAKTTLSMTTGTTKPKSTPKPMKPALGVPARPAKPTKTPLPIKSPPKKSTPKPPSKMPPAPGTSTHASTMSTKLTTAPGFANSTEGPAEASSKHWDYRKHCGVRPLRPQGRIVGGRNSFFGEWPWQVLVKEATWLGLFIKNKCGGVLISDRYALTAAHCQPGFLSSLLVILGEHDLSGDYERLKPVSIPVRRMVVHRHYNPATFENDLALLELERPVVFQPHIVPICLPQGDEDFTGRTSYVTGWGKLSHGGSVPNVLQYVQVPILNNSHCQQMFMEAGHIKSIKKNFVCAGYDRGNRDSCEGDSGGPLTLVRDDGRWVLVGTVSHGIRCAEPNMPGVYMRTSSYRPWIDSVTGQKL</sequence>
<dbReference type="Gene3D" id="2.40.10.10">
    <property type="entry name" value="Trypsin-like serine proteases"/>
    <property type="match status" value="1"/>
</dbReference>
<dbReference type="PROSITE" id="PS00134">
    <property type="entry name" value="TRYPSIN_HIS"/>
    <property type="match status" value="1"/>
</dbReference>
<evidence type="ECO:0000256" key="1">
    <source>
        <dbReference type="ARBA" id="ARBA00022670"/>
    </source>
</evidence>
<keyword evidence="1 5" id="KW-0645">Protease</keyword>
<dbReference type="GO" id="GO:0004252">
    <property type="term" value="F:serine-type endopeptidase activity"/>
    <property type="evidence" value="ECO:0007669"/>
    <property type="project" value="InterPro"/>
</dbReference>
<dbReference type="PRINTS" id="PR00722">
    <property type="entry name" value="CHYMOTRYPSIN"/>
</dbReference>
<comment type="caution">
    <text evidence="8">The sequence shown here is derived from an EMBL/GenBank/DDBJ whole genome shotgun (WGS) entry which is preliminary data.</text>
</comment>
<evidence type="ECO:0000259" key="7">
    <source>
        <dbReference type="PROSITE" id="PS50240"/>
    </source>
</evidence>
<dbReference type="InterPro" id="IPR001314">
    <property type="entry name" value="Peptidase_S1A"/>
</dbReference>
<feature type="domain" description="Peptidase S1" evidence="7">
    <location>
        <begin position="292"/>
        <end position="534"/>
    </location>
</feature>
<proteinExistence type="predicted"/>
<evidence type="ECO:0000256" key="5">
    <source>
        <dbReference type="RuleBase" id="RU363034"/>
    </source>
</evidence>
<reference evidence="8 9" key="1">
    <citation type="journal article" date="2023" name="Arcadia Sci">
        <title>De novo assembly of a long-read Amblyomma americanum tick genome.</title>
        <authorList>
            <person name="Chou S."/>
            <person name="Poskanzer K.E."/>
            <person name="Rollins M."/>
            <person name="Thuy-Boun P.S."/>
        </authorList>
    </citation>
    <scope>NUCLEOTIDE SEQUENCE [LARGE SCALE GENOMIC DNA]</scope>
    <source>
        <strain evidence="8">F_SG_1</strain>
        <tissue evidence="8">Salivary glands</tissue>
    </source>
</reference>
<dbReference type="EMBL" id="JARKHS020026037">
    <property type="protein sequence ID" value="KAK8766775.1"/>
    <property type="molecule type" value="Genomic_DNA"/>
</dbReference>
<dbReference type="AlphaFoldDB" id="A0AAQ4DWD5"/>
<keyword evidence="4" id="KW-1015">Disulfide bond</keyword>